<evidence type="ECO:0000256" key="2">
    <source>
        <dbReference type="SAM" id="MobiDB-lite"/>
    </source>
</evidence>
<proteinExistence type="inferred from homology"/>
<feature type="domain" description="DnaB/C C-terminal" evidence="3">
    <location>
        <begin position="175"/>
        <end position="247"/>
    </location>
</feature>
<evidence type="ECO:0000259" key="3">
    <source>
        <dbReference type="Pfam" id="PF07261"/>
    </source>
</evidence>
<comment type="caution">
    <text evidence="4">The sequence shown here is derived from an EMBL/GenBank/DDBJ whole genome shotgun (WGS) entry which is preliminary data.</text>
</comment>
<feature type="region of interest" description="Disordered" evidence="2">
    <location>
        <begin position="102"/>
        <end position="145"/>
    </location>
</feature>
<feature type="compositionally biased region" description="Basic and acidic residues" evidence="2">
    <location>
        <begin position="267"/>
        <end position="283"/>
    </location>
</feature>
<evidence type="ECO:0000256" key="1">
    <source>
        <dbReference type="ARBA" id="ARBA00093462"/>
    </source>
</evidence>
<feature type="compositionally biased region" description="Basic and acidic residues" evidence="2">
    <location>
        <begin position="117"/>
        <end position="132"/>
    </location>
</feature>
<dbReference type="NCBIfam" id="TIGR01446">
    <property type="entry name" value="DnaD_dom"/>
    <property type="match status" value="1"/>
</dbReference>
<evidence type="ECO:0000313" key="4">
    <source>
        <dbReference type="EMBL" id="NMF00262.1"/>
    </source>
</evidence>
<dbReference type="SUPFAM" id="SSF158499">
    <property type="entry name" value="DnaD domain-like"/>
    <property type="match status" value="1"/>
</dbReference>
<feature type="compositionally biased region" description="Polar residues" evidence="2">
    <location>
        <begin position="102"/>
        <end position="116"/>
    </location>
</feature>
<reference evidence="4 5" key="1">
    <citation type="submission" date="2020-04" db="EMBL/GenBank/DDBJ databases">
        <authorList>
            <person name="Hitch T.C.A."/>
            <person name="Wylensek D."/>
            <person name="Clavel T."/>
        </authorList>
    </citation>
    <scope>NUCLEOTIDE SEQUENCE [LARGE SCALE GENOMIC DNA]</scope>
    <source>
        <strain evidence="4 5">WB01_D5_05</strain>
    </source>
</reference>
<dbReference type="EMBL" id="JABAGO010000042">
    <property type="protein sequence ID" value="NMF00262.1"/>
    <property type="molecule type" value="Genomic_DNA"/>
</dbReference>
<dbReference type="Gene3D" id="1.10.10.630">
    <property type="entry name" value="DnaD domain-like"/>
    <property type="match status" value="1"/>
</dbReference>
<evidence type="ECO:0000313" key="5">
    <source>
        <dbReference type="Proteomes" id="UP000561326"/>
    </source>
</evidence>
<dbReference type="InterPro" id="IPR006343">
    <property type="entry name" value="DnaB/C_C"/>
</dbReference>
<feature type="region of interest" description="Disordered" evidence="2">
    <location>
        <begin position="251"/>
        <end position="290"/>
    </location>
</feature>
<sequence length="290" mass="33385">MDDYAQEVQAFYGWLEANELSPSAISLWHALLSIKHKAEWAERFTAAVSTLETKTGTGEKTIFRARKELQEKSLLVWASRGGGKSAEYSLIPFVQRCQANGQTNGKILPSNDTGNTGEDKRQDKQEDKRGEKFTPPIVEGTSEGKNFTVECPPLIKKEKEKIYAHTRVDFSTIMETWKEVFGAEMKPSHIERVVDHLENDGMEEVLIVEALERTRDADEATMKYTWATLRDWMKNGLKTMRDLIEYERQHDEKRSQFQQQKPKLHVVRNEEPKERPVVDREPIDLLGMEG</sequence>
<name>A0A848CZB8_ANEAE</name>
<dbReference type="Pfam" id="PF07261">
    <property type="entry name" value="DnaB_2"/>
    <property type="match status" value="1"/>
</dbReference>
<dbReference type="Proteomes" id="UP000561326">
    <property type="component" value="Unassembled WGS sequence"/>
</dbReference>
<accession>A0A848CZB8</accession>
<organism evidence="4 5">
    <name type="scientific">Aneurinibacillus aneurinilyticus</name>
    <name type="common">Bacillus aneurinolyticus</name>
    <dbReference type="NCBI Taxonomy" id="1391"/>
    <lineage>
        <taxon>Bacteria</taxon>
        <taxon>Bacillati</taxon>
        <taxon>Bacillota</taxon>
        <taxon>Bacilli</taxon>
        <taxon>Bacillales</taxon>
        <taxon>Paenibacillaceae</taxon>
        <taxon>Aneurinibacillus group</taxon>
        <taxon>Aneurinibacillus</taxon>
    </lineage>
</organism>
<comment type="similarity">
    <text evidence="1">Belongs to the DnaB/DnaD family.</text>
</comment>
<gene>
    <name evidence="4" type="ORF">HF838_18705</name>
</gene>
<protein>
    <submittedName>
        <fullName evidence="4">DnaD domain protein</fullName>
    </submittedName>
</protein>
<dbReference type="InterPro" id="IPR034829">
    <property type="entry name" value="DnaD-like_sf"/>
</dbReference>
<dbReference type="AlphaFoldDB" id="A0A848CZB8"/>
<dbReference type="RefSeq" id="WP_168976058.1">
    <property type="nucleotide sequence ID" value="NZ_JABAGO010000042.1"/>
</dbReference>